<dbReference type="Proteomes" id="UP001596250">
    <property type="component" value="Unassembled WGS sequence"/>
</dbReference>
<dbReference type="InterPro" id="IPR014967">
    <property type="entry name" value="Uncharacterised_YugN-like"/>
</dbReference>
<dbReference type="Pfam" id="PF08868">
    <property type="entry name" value="YugN"/>
    <property type="match status" value="1"/>
</dbReference>
<accession>A0ABW1ILN8</accession>
<sequence length="136" mass="15695">MFPIASRFENREDTYTDLNQALKPYGFTLGGNWEYDHGSFDCALDEGHKVWLRIPFEVTKGNLDNLKEEQQTVIRFGTPYLLKHVYNEGLEEGATLNTFGGLMNQFQTPLDQDADMEPEWIEKAEGILRKMESDLL</sequence>
<dbReference type="SUPFAM" id="SSF160755">
    <property type="entry name" value="YugN-like"/>
    <property type="match status" value="1"/>
</dbReference>
<dbReference type="RefSeq" id="WP_379893277.1">
    <property type="nucleotide sequence ID" value="NZ_CBCSCT010000019.1"/>
</dbReference>
<dbReference type="InterPro" id="IPR036491">
    <property type="entry name" value="YugN-like_sf"/>
</dbReference>
<reference evidence="2" key="1">
    <citation type="journal article" date="2019" name="Int. J. Syst. Evol. Microbiol.">
        <title>The Global Catalogue of Microorganisms (GCM) 10K type strain sequencing project: providing services to taxonomists for standard genome sequencing and annotation.</title>
        <authorList>
            <consortium name="The Broad Institute Genomics Platform"/>
            <consortium name="The Broad Institute Genome Sequencing Center for Infectious Disease"/>
            <person name="Wu L."/>
            <person name="Ma J."/>
        </authorList>
    </citation>
    <scope>NUCLEOTIDE SEQUENCE [LARGE SCALE GENOMIC DNA]</scope>
    <source>
        <strain evidence="2">CCM 8749</strain>
    </source>
</reference>
<dbReference type="EMBL" id="JBHSQV010000034">
    <property type="protein sequence ID" value="MFC5985976.1"/>
    <property type="molecule type" value="Genomic_DNA"/>
</dbReference>
<proteinExistence type="predicted"/>
<comment type="caution">
    <text evidence="1">The sequence shown here is derived from an EMBL/GenBank/DDBJ whole genome shotgun (WGS) entry which is preliminary data.</text>
</comment>
<dbReference type="Gene3D" id="3.30.310.100">
    <property type="entry name" value="YugN-like"/>
    <property type="match status" value="1"/>
</dbReference>
<keyword evidence="2" id="KW-1185">Reference proteome</keyword>
<gene>
    <name evidence="1" type="ORF">ACFPXP_05960</name>
</gene>
<evidence type="ECO:0000313" key="2">
    <source>
        <dbReference type="Proteomes" id="UP001596250"/>
    </source>
</evidence>
<evidence type="ECO:0000313" key="1">
    <source>
        <dbReference type="EMBL" id="MFC5985976.1"/>
    </source>
</evidence>
<organism evidence="1 2">
    <name type="scientific">Marinicrinis lubricantis</name>
    <dbReference type="NCBI Taxonomy" id="2086470"/>
    <lineage>
        <taxon>Bacteria</taxon>
        <taxon>Bacillati</taxon>
        <taxon>Bacillota</taxon>
        <taxon>Bacilli</taxon>
        <taxon>Bacillales</taxon>
        <taxon>Paenibacillaceae</taxon>
    </lineage>
</organism>
<protein>
    <submittedName>
        <fullName evidence="1">YugN family protein</fullName>
    </submittedName>
</protein>
<name>A0ABW1ILN8_9BACL</name>